<feature type="domain" description="WSC" evidence="9">
    <location>
        <begin position="606"/>
        <end position="704"/>
    </location>
</feature>
<keyword evidence="4" id="KW-1133">Transmembrane helix</keyword>
<dbReference type="EMBL" id="CP069044">
    <property type="protein sequence ID" value="QRD07496.1"/>
    <property type="molecule type" value="Genomic_DNA"/>
</dbReference>
<dbReference type="Proteomes" id="UP000663193">
    <property type="component" value="Chromosome 22"/>
</dbReference>
<sequence>MRRPFGHFFLANALLGATTGQGNGLLGGLLTTKSSIKATFSVVATASLHIASSSAVPSMSATTGGIVNSLLGVNIGSSSILPRTSTIATPATTSILNGILDIIIGSSSVLPSATAITTPSTTSIFNGLPGLSISRSTVPSTSSNAAPVPSASLNTGSSSMIYSTSATIALSTNGLVGGLLGGLLGISTSSVSILPSTRATVVPTMSGILDGVLGLTSGKSSTTSNANTSPTAGSSEPSGLAGLDGVLVGAGGAIGNVASGLDSAVGAIVTPIASGVGSTVTPIASSIGSVVGNIVSNVDSVVNAVTTPAAPTITNSVNAVGTVVGGIVSNIESLVDALITPLASNAASIMAGAGAASNINSVVEVIVTPVPSNVNNAVNSVGTLVGGVMSDMNSTIAVMVTPAASGVSNTANPVGMFLGGLVSNVNSIVSVIATPTASSMPNVIEPVKTIIGDLVSNVDSIVAVIATPIATEVQVIASKVAQVIEGVGQNASAVASNILSEVQLLASSVTQVVNSVGQSTVPTAVITQSAIPGVGIIATNLGNNTNVIKANVTEMVVGLSNITLNTVKPVLTNATLPMLSSAPAQLSDELLGALLHPHPRDPDILGWQYFGCFSSSIYLTTQATLQATNPSALMNASICIDLCIQKGMDFSTATGSKCYCSNTAPGINSGSNNGIGINQCESLCPGSLKEYCGGNSTGSDAVFSTFKRVVSLVQFPEPASPANWTYNSCSYLGDWLDSLTSQNYYSAIPSGGTDGVECSALCYAESIVQDILYTVAIVSDDACYCSTITPDVSLWAGIGECSTPCNDDASQSCGGTSKLGAKLGISYVRQPAAPSTAPTLPGAIMPMSWYSWGCYYGAAYLLETMLTGFQASSLLDPLSSVDGDTCIARCIAADESYSYAMVVGGLCFCNDKAPSKDLQAVSQLTCNIPCPNNPLQRCGGNAPGSSPGRSAPKGRNLVNVYSAEEAPAEEPTTDEPPKVSGLSICSLLFSCSGKVCSALCAANLLCAILPRRKIHDEGMGRLWTIPAAIYSQVFRKYLSAVCMSSLLSVDGWKRLKVVRCTVENSTGHSIQLVQLLSFSSRLIYGIESSRASSSSNSIPVPSCEQLSSFERQCRGRTSIFQDLFLRPKVALMTCMG</sequence>
<evidence type="ECO:0000256" key="6">
    <source>
        <dbReference type="ARBA" id="ARBA00023180"/>
    </source>
</evidence>
<comment type="subcellular location">
    <subcellularLocation>
        <location evidence="1">Membrane</location>
        <topology evidence="1">Single-pass membrane protein</topology>
    </subcellularLocation>
</comment>
<evidence type="ECO:0000256" key="5">
    <source>
        <dbReference type="ARBA" id="ARBA00023136"/>
    </source>
</evidence>
<feature type="signal peptide" evidence="8">
    <location>
        <begin position="1"/>
        <end position="20"/>
    </location>
</feature>
<dbReference type="AlphaFoldDB" id="A0A7U2ICV4"/>
<evidence type="ECO:0000256" key="7">
    <source>
        <dbReference type="SAM" id="MobiDB-lite"/>
    </source>
</evidence>
<evidence type="ECO:0000313" key="10">
    <source>
        <dbReference type="EMBL" id="QRD07496.1"/>
    </source>
</evidence>
<evidence type="ECO:0000259" key="9">
    <source>
        <dbReference type="PROSITE" id="PS51212"/>
    </source>
</evidence>
<feature type="domain" description="WSC" evidence="9">
    <location>
        <begin position="848"/>
        <end position="964"/>
    </location>
</feature>
<feature type="domain" description="WSC" evidence="9">
    <location>
        <begin position="723"/>
        <end position="830"/>
    </location>
</feature>
<evidence type="ECO:0000313" key="11">
    <source>
        <dbReference type="Proteomes" id="UP000663193"/>
    </source>
</evidence>
<dbReference type="Pfam" id="PF01822">
    <property type="entry name" value="WSC"/>
    <property type="match status" value="2"/>
</dbReference>
<evidence type="ECO:0000256" key="1">
    <source>
        <dbReference type="ARBA" id="ARBA00004167"/>
    </source>
</evidence>
<dbReference type="PANTHER" id="PTHR24269">
    <property type="entry name" value="KREMEN PROTEIN"/>
    <property type="match status" value="1"/>
</dbReference>
<dbReference type="VEuPathDB" id="FungiDB:JI435_131170"/>
<name>A0A7U2ICV4_PHANO</name>
<dbReference type="GO" id="GO:0016020">
    <property type="term" value="C:membrane"/>
    <property type="evidence" value="ECO:0007669"/>
    <property type="project" value="UniProtKB-SubCell"/>
</dbReference>
<accession>A0A7U2ICV4</accession>
<protein>
    <recommendedName>
        <fullName evidence="9">WSC domain-containing protein</fullName>
    </recommendedName>
</protein>
<keyword evidence="6" id="KW-0325">Glycoprotein</keyword>
<feature type="chain" id="PRO_5031336671" description="WSC domain-containing protein" evidence="8">
    <location>
        <begin position="21"/>
        <end position="1136"/>
    </location>
</feature>
<reference evidence="11" key="1">
    <citation type="journal article" date="2021" name="BMC Genomics">
        <title>Chromosome-level genome assembly and manually-curated proteome of model necrotroph Parastagonospora nodorum Sn15 reveals a genome-wide trove of candidate effector homologs, and redundancy of virulence-related functions within an accessory chromosome.</title>
        <authorList>
            <person name="Bertazzoni S."/>
            <person name="Jones D.A.B."/>
            <person name="Phan H.T."/>
            <person name="Tan K.-C."/>
            <person name="Hane J.K."/>
        </authorList>
    </citation>
    <scope>NUCLEOTIDE SEQUENCE [LARGE SCALE GENOMIC DNA]</scope>
    <source>
        <strain evidence="11">SN15 / ATCC MYA-4574 / FGSC 10173)</strain>
    </source>
</reference>
<dbReference type="InterPro" id="IPR002889">
    <property type="entry name" value="WSC_carb-bd"/>
</dbReference>
<evidence type="ECO:0000256" key="3">
    <source>
        <dbReference type="ARBA" id="ARBA00022729"/>
    </source>
</evidence>
<keyword evidence="11" id="KW-1185">Reference proteome</keyword>
<gene>
    <name evidence="10" type="ORF">JI435_131170</name>
</gene>
<keyword evidence="2" id="KW-0812">Transmembrane</keyword>
<evidence type="ECO:0000256" key="8">
    <source>
        <dbReference type="SAM" id="SignalP"/>
    </source>
</evidence>
<feature type="region of interest" description="Disordered" evidence="7">
    <location>
        <begin position="219"/>
        <end position="238"/>
    </location>
</feature>
<organism evidence="10 11">
    <name type="scientific">Phaeosphaeria nodorum (strain SN15 / ATCC MYA-4574 / FGSC 10173)</name>
    <name type="common">Glume blotch fungus</name>
    <name type="synonym">Parastagonospora nodorum</name>
    <dbReference type="NCBI Taxonomy" id="321614"/>
    <lineage>
        <taxon>Eukaryota</taxon>
        <taxon>Fungi</taxon>
        <taxon>Dikarya</taxon>
        <taxon>Ascomycota</taxon>
        <taxon>Pezizomycotina</taxon>
        <taxon>Dothideomycetes</taxon>
        <taxon>Pleosporomycetidae</taxon>
        <taxon>Pleosporales</taxon>
        <taxon>Pleosporineae</taxon>
        <taxon>Phaeosphaeriaceae</taxon>
        <taxon>Parastagonospora</taxon>
    </lineage>
</organism>
<dbReference type="PANTHER" id="PTHR24269:SF16">
    <property type="entry name" value="PROTEIN SLG1"/>
    <property type="match status" value="1"/>
</dbReference>
<dbReference type="SMART" id="SM00321">
    <property type="entry name" value="WSC"/>
    <property type="match status" value="1"/>
</dbReference>
<evidence type="ECO:0000256" key="4">
    <source>
        <dbReference type="ARBA" id="ARBA00022989"/>
    </source>
</evidence>
<keyword evidence="5" id="KW-0472">Membrane</keyword>
<evidence type="ECO:0000256" key="2">
    <source>
        <dbReference type="ARBA" id="ARBA00022692"/>
    </source>
</evidence>
<dbReference type="OrthoDB" id="5985073at2759"/>
<proteinExistence type="predicted"/>
<dbReference type="PROSITE" id="PS51212">
    <property type="entry name" value="WSC"/>
    <property type="match status" value="3"/>
</dbReference>
<dbReference type="InterPro" id="IPR051836">
    <property type="entry name" value="Kremen_rcpt"/>
</dbReference>
<keyword evidence="3 8" id="KW-0732">Signal</keyword>